<dbReference type="NCBIfam" id="TIGR00234">
    <property type="entry name" value="tyrS"/>
    <property type="match status" value="1"/>
</dbReference>
<keyword evidence="6 8" id="KW-0030">Aminoacyl-tRNA synthetase</keyword>
<dbReference type="GO" id="GO:0005524">
    <property type="term" value="F:ATP binding"/>
    <property type="evidence" value="ECO:0007669"/>
    <property type="project" value="UniProtKB-UniRule"/>
</dbReference>
<evidence type="ECO:0000256" key="3">
    <source>
        <dbReference type="ARBA" id="ARBA00022840"/>
    </source>
</evidence>
<evidence type="ECO:0000256" key="5">
    <source>
        <dbReference type="ARBA" id="ARBA00022917"/>
    </source>
</evidence>
<dbReference type="PRINTS" id="PR01040">
    <property type="entry name" value="TRNASYNTHTYR"/>
</dbReference>
<evidence type="ECO:0000256" key="9">
    <source>
        <dbReference type="PROSITE-ProRule" id="PRU00182"/>
    </source>
</evidence>
<dbReference type="Gene3D" id="1.10.240.10">
    <property type="entry name" value="Tyrosyl-Transfer RNA Synthetase"/>
    <property type="match status" value="1"/>
</dbReference>
<feature type="binding site" evidence="8">
    <location>
        <position position="33"/>
    </location>
    <ligand>
        <name>L-tyrosine</name>
        <dbReference type="ChEBI" id="CHEBI:58315"/>
    </ligand>
</feature>
<evidence type="ECO:0000256" key="8">
    <source>
        <dbReference type="HAMAP-Rule" id="MF_02006"/>
    </source>
</evidence>
<dbReference type="PANTHER" id="PTHR11766">
    <property type="entry name" value="TYROSYL-TRNA SYNTHETASE"/>
    <property type="match status" value="1"/>
</dbReference>
<feature type="binding site" evidence="8">
    <location>
        <position position="231"/>
    </location>
    <ligand>
        <name>ATP</name>
        <dbReference type="ChEBI" id="CHEBI:30616"/>
    </ligand>
</feature>
<keyword evidence="4 9" id="KW-0694">RNA-binding</keyword>
<dbReference type="Proteomes" id="UP000270927">
    <property type="component" value="Unassembled WGS sequence"/>
</dbReference>
<dbReference type="CDD" id="cd00165">
    <property type="entry name" value="S4"/>
    <property type="match status" value="1"/>
</dbReference>
<dbReference type="InterPro" id="IPR036986">
    <property type="entry name" value="S4_RNA-bd_sf"/>
</dbReference>
<evidence type="ECO:0000313" key="12">
    <source>
        <dbReference type="Proteomes" id="UP000270927"/>
    </source>
</evidence>
<dbReference type="EMBL" id="RARA01000024">
    <property type="protein sequence ID" value="ROT47390.1"/>
    <property type="molecule type" value="Genomic_DNA"/>
</dbReference>
<dbReference type="InterPro" id="IPR024088">
    <property type="entry name" value="Tyr-tRNA-ligase_bac-type"/>
</dbReference>
<dbReference type="InterPro" id="IPR024107">
    <property type="entry name" value="Tyr-tRNA-ligase_bac_1"/>
</dbReference>
<comment type="subcellular location">
    <subcellularLocation>
        <location evidence="8">Cytoplasm</location>
    </subcellularLocation>
</comment>
<name>A0A3N2QC71_9BACT</name>
<evidence type="ECO:0000256" key="7">
    <source>
        <dbReference type="ARBA" id="ARBA00048248"/>
    </source>
</evidence>
<dbReference type="SUPFAM" id="SSF52374">
    <property type="entry name" value="Nucleotidylyl transferase"/>
    <property type="match status" value="1"/>
</dbReference>
<comment type="catalytic activity">
    <reaction evidence="7 8">
        <text>tRNA(Tyr) + L-tyrosine + ATP = L-tyrosyl-tRNA(Tyr) + AMP + diphosphate + H(+)</text>
        <dbReference type="Rhea" id="RHEA:10220"/>
        <dbReference type="Rhea" id="RHEA-COMP:9706"/>
        <dbReference type="Rhea" id="RHEA-COMP:9707"/>
        <dbReference type="ChEBI" id="CHEBI:15378"/>
        <dbReference type="ChEBI" id="CHEBI:30616"/>
        <dbReference type="ChEBI" id="CHEBI:33019"/>
        <dbReference type="ChEBI" id="CHEBI:58315"/>
        <dbReference type="ChEBI" id="CHEBI:78442"/>
        <dbReference type="ChEBI" id="CHEBI:78536"/>
        <dbReference type="ChEBI" id="CHEBI:456215"/>
        <dbReference type="EC" id="6.1.1.1"/>
    </reaction>
</comment>
<accession>A0A3N2QC71</accession>
<evidence type="ECO:0000313" key="11">
    <source>
        <dbReference type="EMBL" id="ROT47390.1"/>
    </source>
</evidence>
<dbReference type="AlphaFoldDB" id="A0A3N2QC71"/>
<feature type="domain" description="Tyrosine--tRNA ligase SYY-like C-terminal" evidence="10">
    <location>
        <begin position="346"/>
        <end position="426"/>
    </location>
</feature>
<dbReference type="InterPro" id="IPR014729">
    <property type="entry name" value="Rossmann-like_a/b/a_fold"/>
</dbReference>
<dbReference type="FunFam" id="1.10.240.10:FF:000001">
    <property type="entry name" value="Tyrosine--tRNA ligase"/>
    <property type="match status" value="1"/>
</dbReference>
<reference evidence="11 12" key="1">
    <citation type="submission" date="2018-09" db="EMBL/GenBank/DDBJ databases">
        <title>Comparative Genomics of Wolbachia-Cardinium Dual Endosymbiosis in a Plant-Parasitic Nematode.</title>
        <authorList>
            <person name="Brown A.M.V."/>
            <person name="Wasala S.K."/>
            <person name="Howe D.K."/>
            <person name="Peetz A.B."/>
            <person name="Zasada I.A."/>
            <person name="Denver D.R."/>
        </authorList>
    </citation>
    <scope>NUCLEOTIDE SEQUENCE [LARGE SCALE GENOMIC DNA]</scope>
    <source>
        <strain evidence="11 12">Pp_1</strain>
    </source>
</reference>
<dbReference type="GO" id="GO:0004831">
    <property type="term" value="F:tyrosine-tRNA ligase activity"/>
    <property type="evidence" value="ECO:0007669"/>
    <property type="project" value="UniProtKB-UniRule"/>
</dbReference>
<dbReference type="Pfam" id="PF22421">
    <property type="entry name" value="SYY_C-terminal"/>
    <property type="match status" value="1"/>
</dbReference>
<comment type="caution">
    <text evidence="11">The sequence shown here is derived from an EMBL/GenBank/DDBJ whole genome shotgun (WGS) entry which is preliminary data.</text>
</comment>
<keyword evidence="3 8" id="KW-0067">ATP-binding</keyword>
<comment type="similarity">
    <text evidence="8">Belongs to the class-I aminoacyl-tRNA synthetase family. TyrS type 1 subfamily.</text>
</comment>
<dbReference type="GO" id="GO:0003723">
    <property type="term" value="F:RNA binding"/>
    <property type="evidence" value="ECO:0007669"/>
    <property type="project" value="UniProtKB-KW"/>
</dbReference>
<keyword evidence="1 8" id="KW-0436">Ligase</keyword>
<dbReference type="GO" id="GO:0005829">
    <property type="term" value="C:cytosol"/>
    <property type="evidence" value="ECO:0007669"/>
    <property type="project" value="TreeGrafter"/>
</dbReference>
<evidence type="ECO:0000256" key="1">
    <source>
        <dbReference type="ARBA" id="ARBA00022598"/>
    </source>
</evidence>
<dbReference type="SUPFAM" id="SSF55174">
    <property type="entry name" value="Alpha-L RNA-binding motif"/>
    <property type="match status" value="1"/>
</dbReference>
<feature type="short sequence motif" description="'KMSKS' region" evidence="8">
    <location>
        <begin position="228"/>
        <end position="232"/>
    </location>
</feature>
<evidence type="ECO:0000256" key="2">
    <source>
        <dbReference type="ARBA" id="ARBA00022741"/>
    </source>
</evidence>
<gene>
    <name evidence="8" type="primary">tyrS</name>
    <name evidence="11" type="ORF">EDM02_03065</name>
</gene>
<dbReference type="Gene3D" id="3.10.290.10">
    <property type="entry name" value="RNA-binding S4 domain"/>
    <property type="match status" value="1"/>
</dbReference>
<keyword evidence="8" id="KW-0963">Cytoplasm</keyword>
<dbReference type="OrthoDB" id="9804243at2"/>
<evidence type="ECO:0000259" key="10">
    <source>
        <dbReference type="Pfam" id="PF22421"/>
    </source>
</evidence>
<comment type="subunit">
    <text evidence="8">Homodimer.</text>
</comment>
<keyword evidence="12" id="KW-1185">Reference proteome</keyword>
<dbReference type="RefSeq" id="WP_123662961.1">
    <property type="nucleotide sequence ID" value="NZ_RARA01000024.1"/>
</dbReference>
<comment type="function">
    <text evidence="8">Catalyzes the attachment of tyrosine to tRNA(Tyr) in a two-step reaction: tyrosine is first activated by ATP to form Tyr-AMP and then transferred to the acceptor end of tRNA(Tyr).</text>
</comment>
<evidence type="ECO:0000256" key="6">
    <source>
        <dbReference type="ARBA" id="ARBA00023146"/>
    </source>
</evidence>
<dbReference type="EC" id="6.1.1.1" evidence="8"/>
<dbReference type="Pfam" id="PF00579">
    <property type="entry name" value="tRNA-synt_1b"/>
    <property type="match status" value="1"/>
</dbReference>
<keyword evidence="2 8" id="KW-0547">Nucleotide-binding</keyword>
<protein>
    <recommendedName>
        <fullName evidence="8">Tyrosine--tRNA ligase</fullName>
        <ecNumber evidence="8">6.1.1.1</ecNumber>
    </recommendedName>
    <alternativeName>
        <fullName evidence="8">Tyrosyl-tRNA synthetase</fullName>
        <shortName evidence="8">TyrRS</shortName>
    </alternativeName>
</protein>
<organism evidence="11 12">
    <name type="scientific">Candidatus Cardinium hertigii</name>
    <dbReference type="NCBI Taxonomy" id="247481"/>
    <lineage>
        <taxon>Bacteria</taxon>
        <taxon>Pseudomonadati</taxon>
        <taxon>Bacteroidota</taxon>
        <taxon>Cytophagia</taxon>
        <taxon>Cytophagales</taxon>
        <taxon>Amoebophilaceae</taxon>
        <taxon>Candidatus Cardinium</taxon>
    </lineage>
</organism>
<dbReference type="InterPro" id="IPR054608">
    <property type="entry name" value="SYY-like_C"/>
</dbReference>
<dbReference type="InterPro" id="IPR002305">
    <property type="entry name" value="aa-tRNA-synth_Ic"/>
</dbReference>
<dbReference type="PANTHER" id="PTHR11766:SF0">
    <property type="entry name" value="TYROSINE--TRNA LIGASE, MITOCHONDRIAL"/>
    <property type="match status" value="1"/>
</dbReference>
<feature type="short sequence motif" description="'HIGH' region" evidence="8">
    <location>
        <begin position="38"/>
        <end position="47"/>
    </location>
</feature>
<dbReference type="HAMAP" id="MF_02006">
    <property type="entry name" value="Tyr_tRNA_synth_type1"/>
    <property type="match status" value="1"/>
</dbReference>
<evidence type="ECO:0000256" key="4">
    <source>
        <dbReference type="ARBA" id="ARBA00022884"/>
    </source>
</evidence>
<proteinExistence type="inferred from homology"/>
<feature type="binding site" evidence="8">
    <location>
        <position position="168"/>
    </location>
    <ligand>
        <name>L-tyrosine</name>
        <dbReference type="ChEBI" id="CHEBI:58315"/>
    </ligand>
</feature>
<feature type="binding site" evidence="8">
    <location>
        <position position="172"/>
    </location>
    <ligand>
        <name>L-tyrosine</name>
        <dbReference type="ChEBI" id="CHEBI:58315"/>
    </ligand>
</feature>
<dbReference type="Gene3D" id="3.40.50.620">
    <property type="entry name" value="HUPs"/>
    <property type="match status" value="1"/>
</dbReference>
<dbReference type="GO" id="GO:0006437">
    <property type="term" value="P:tyrosyl-tRNA aminoacylation"/>
    <property type="evidence" value="ECO:0007669"/>
    <property type="project" value="UniProtKB-UniRule"/>
</dbReference>
<keyword evidence="5 8" id="KW-0648">Protein biosynthesis</keyword>
<sequence length="429" mass="48287">MKNFVANLRWRGMIHDIVPGIEEHLSNSMVTGYIGFEPSASSLHLGNLVTLMLLKHFQEAGHKPIVVVGGATAMVGDPSWKAQERLFLPEEIIRHNEDCISQQLKKFLDFDTGKNKAVVLNNFDWLRDISFLSFLRDVGKHIPIGYMMAKDSVKRRIETGISYTEFAYQLLQGFDFYYLYLNKGVTLQMGGADQWGNLTTGIELIRKKAHAQAFAITAPLFTRSDGIKFGKTTAGANVWLDASKTSPYELYQFLLNCTDYEVEKLIKVFACCSKEEIEALIVAHQAKPETRLLQQTVAKMVTTMVHSEEACSKAIVSSHILFSNVYSMHELYALSEDDLLTVCATIPKIHITQATLNTVDSIISLLSVTTEGVIMTSKSEAKRMIASHGIMINKVLITDPYQKPDFILLHSRYLLVQKGKKNYYLMVVQ</sequence>
<dbReference type="InterPro" id="IPR002307">
    <property type="entry name" value="Tyr-tRNA-ligase"/>
</dbReference>
<dbReference type="PROSITE" id="PS50889">
    <property type="entry name" value="S4"/>
    <property type="match status" value="1"/>
</dbReference>
<dbReference type="CDD" id="cd00805">
    <property type="entry name" value="TyrRS_core"/>
    <property type="match status" value="1"/>
</dbReference>